<evidence type="ECO:0000313" key="2">
    <source>
        <dbReference type="EMBL" id="PQO43818.1"/>
    </source>
</evidence>
<evidence type="ECO:0000313" key="3">
    <source>
        <dbReference type="Proteomes" id="UP000237819"/>
    </source>
</evidence>
<dbReference type="InterPro" id="IPR006530">
    <property type="entry name" value="YD"/>
</dbReference>
<reference evidence="2 3" key="1">
    <citation type="submission" date="2018-02" db="EMBL/GenBank/DDBJ databases">
        <title>Comparative genomes isolates from brazilian mangrove.</title>
        <authorList>
            <person name="Araujo J.E."/>
            <person name="Taketani R.G."/>
            <person name="Silva M.C.P."/>
            <person name="Loureco M.V."/>
            <person name="Andreote F.D."/>
        </authorList>
    </citation>
    <scope>NUCLEOTIDE SEQUENCE [LARGE SCALE GENOMIC DNA]</scope>
    <source>
        <strain evidence="2 3">Nap-Phe MGV</strain>
    </source>
</reference>
<dbReference type="PANTHER" id="PTHR32305">
    <property type="match status" value="1"/>
</dbReference>
<proteinExistence type="predicted"/>
<dbReference type="NCBIfam" id="TIGR01643">
    <property type="entry name" value="YD_repeat_2x"/>
    <property type="match status" value="1"/>
</dbReference>
<dbReference type="Proteomes" id="UP000237819">
    <property type="component" value="Unassembled WGS sequence"/>
</dbReference>
<dbReference type="InterPro" id="IPR050708">
    <property type="entry name" value="T6SS_VgrG/RHS"/>
</dbReference>
<comment type="caution">
    <text evidence="2">The sequence shown here is derived from an EMBL/GenBank/DDBJ whole genome shotgun (WGS) entry which is preliminary data.</text>
</comment>
<name>A0A2S8GH82_9BACT</name>
<evidence type="ECO:0000256" key="1">
    <source>
        <dbReference type="SAM" id="MobiDB-lite"/>
    </source>
</evidence>
<dbReference type="EMBL" id="PUHZ01000022">
    <property type="protein sequence ID" value="PQO43818.1"/>
    <property type="molecule type" value="Genomic_DNA"/>
</dbReference>
<sequence length="1872" mass="206642">MYKDGLPTTLDSANGQGWLNRSQPYISQPEAGKIAVVFGPSEAYWFAQDGDNYSPLHGSNASLSFDSSNCHYVFNNRSASVSTFTNKGVADGGVSPGGQLQQTRYTSDGQIAEIFQQYEQGGQTVTNSNVYEYISSGPNVGKLQSLTVKRSINPTTEIRRMVYSYYEADEEFGSLGDLKTGVEQILRGVTWVDHETSYYRYYKEGDANGFAHGLRYVLGPQAFARLKQDPQVADPFLATNSKIAEYADKYFEYDAQQRATKSVIQAGLLSYTYAYTVSAHSDSVSNWKQKVTVTRPDGSQQSTYTNYLQSTLLVDFSFGGDHWIDYYEYDADSREILHAHPSAVIGYDEGDANLAVILRADEGLIDLTNYYATTTATPTTPGGVSGKVQFTKIQKGTSGAEIKLSETTYFERSAGNATFYPIAELTRFRHTDGTGEITTSFAYTWFDGTTQVEQRTTMLPIVPVNQNGTGLAEIITEIYNDYGHLIWVRDARGFITYRAYDLALGVMTQEIQDVDGAKVTLPNGWSTPVGGGLNLVTDYEYDSLGRMTQSLGPMHEMQGQSTRTARWAAYRDLEDETYSAIGYAVGTPGDYVYTLVNPVQISRTSDDGLTADSITAVRGAFEAMDCTCDLEGAGVVESPGRLSVSDQFPQSSWVAWSSTFANRQGQLVANRTYHAIPECGEGAIHANYDESTYGYDEMNRQNRVTSASGTISRTVFGVRNQATSQWIGTNDAMATTTDPSGGGATGNNMVQASASQYDDGEAGGDGYLTQSTAFVDASTVRETAYQYDFRGRQVAIDGEIDFYQEIIYDNLGNVIQIDRRDTNSEGNLIARSETKYDNRGRVYQAIRYGVNPDTGTVGNSLVDNTYYDASGNVTESRPAGSQSFTKSVYDGIGRQIAEYVGYSESSSSSSSFTGGSVVSGDVVFEQMMTTYDAASKVIFTTACQRYHDATGTGPLNGPSGSQPKSRDSYIAMWYDGIGRQNAVANYGTNDNAGPPERPVAPPSSSETILVTFTNYNQKGEAFEAIDAAGMISRTYSDAAGRTVRTIANFISPMDCDCPGSDQNATTLMQYGAGGKLAQLVAVNRDTGDQVTQYLYGVTLASSDLASNDLLAAEIYPDAKSSADRVTYAYNRQGQRASMVDQNGSVHEYDYDLLGRSIADRVPVLAIGVDGAVRRIETTYDVRGLVEKATSYDAATSGNVVNQAQNAYNSFEQLMVQYQAHDGAVDTGTTPKVQYGYADGSANTVRPTSMTYPNGTQLEYRYDDPDANNLSRIRTLHWDGSDVCSYNYLGLKTFVTTDYLQPQVQLDYALGSGANPYAGFDRFGRIIDLLWAKYGVDSSSSSSNGGQGNSVVHLKYGYDRESNRTHREDLVAQAYGKNFDELYEYDGLHRLKKFHRGRLTVDNQTITSPTLQQGWVLDATGNWQNFTQNDQADANRTLDQQRLANRVNEITQIARTVGQQWATPEYDKNGNMTTIPQLEEPTATYKGTWDAWNRLVKLEEPNGDGGWQNLMQYQYDGQAWRIISLKHSGGIAEETKHVYFTSQWQEIEVRVGTTPIDAPASQQFVWGERYIDDLLLRDRDSTSEGFLNERLYVTQDANWNVVAISNTEGSILARIAYSPYGVDSDLNSAFEECDAETLSWTRRYHGYSQCQVTFLFNVRMRSYHPCLGIWISRDPDGYGLDANLYLFDRANPLAYIDFTGKKPLSDKEKEELKGCLCRVNEGAPQDGLAWVECDGKGGLRVKYLPKDDIPSPVDQGCFKTCGAYNCTGSHERVHIEQIKHVNPDVCKGKIAGGHIQVSSDCTSIFECRAHVVDQDCLLNIFDKLSKKDKPCTLPDGSRRSCKSYIQNSITERKQKVEQKYKCKDKAINLPGLP</sequence>
<accession>A0A2S8GH82</accession>
<dbReference type="Gene3D" id="2.180.10.10">
    <property type="entry name" value="RHS repeat-associated core"/>
    <property type="match status" value="3"/>
</dbReference>
<feature type="region of interest" description="Disordered" evidence="1">
    <location>
        <begin position="985"/>
        <end position="1004"/>
    </location>
</feature>
<protein>
    <submittedName>
        <fullName evidence="2">Uncharacterized protein</fullName>
    </submittedName>
</protein>
<organism evidence="2 3">
    <name type="scientific">Blastopirellula marina</name>
    <dbReference type="NCBI Taxonomy" id="124"/>
    <lineage>
        <taxon>Bacteria</taxon>
        <taxon>Pseudomonadati</taxon>
        <taxon>Planctomycetota</taxon>
        <taxon>Planctomycetia</taxon>
        <taxon>Pirellulales</taxon>
        <taxon>Pirellulaceae</taxon>
        <taxon>Blastopirellula</taxon>
    </lineage>
</organism>
<dbReference type="InterPro" id="IPR022385">
    <property type="entry name" value="Rhs_assc_core"/>
</dbReference>
<dbReference type="PANTHER" id="PTHR32305:SF15">
    <property type="entry name" value="PROTEIN RHSA-RELATED"/>
    <property type="match status" value="1"/>
</dbReference>
<dbReference type="NCBIfam" id="TIGR03696">
    <property type="entry name" value="Rhs_assc_core"/>
    <property type="match status" value="1"/>
</dbReference>
<gene>
    <name evidence="2" type="ORF">C5Y93_21770</name>
</gene>